<dbReference type="GO" id="GO:0008270">
    <property type="term" value="F:zinc ion binding"/>
    <property type="evidence" value="ECO:0007669"/>
    <property type="project" value="UniProtKB-KW"/>
</dbReference>
<name>C4A0F0_BRAFL</name>
<protein>
    <recommendedName>
        <fullName evidence="3">C2H2-type domain-containing protein</fullName>
    </recommendedName>
</protein>
<dbReference type="InParanoid" id="C4A0F0"/>
<sequence>MEKEAMGKVGEDEKEAAVMTAQQLQCSQCDARFTTTGALKYHLISVHSTSPVQEEPLNERARLRFILKKLGKLQCKNEGCSSSYTTVYGYEYHVRRCGKSENEREVFPCDQCEKTYQSALGLRLHQRTIHAPTPEPDTVVGGMDSPAGESGEGGVTPGKSKRRAAARALLHLQEIVDGEEKVTKSWDRQKERSLKPLYSTPELDIMPQQIQTWTRDIKDVGSVDCPYEDCPKTYTSLIGLKAHLTQCDKRQIKKSAELSCRMLFFSAMCRIVLPGTELSCQVPYCPALPGAELSCQVPYCPAKCRTVLPGAELSCQVPYCPARS</sequence>
<accession>C4A0F0</accession>
<keyword evidence="1" id="KW-0863">Zinc-finger</keyword>
<dbReference type="InterPro" id="IPR013087">
    <property type="entry name" value="Znf_C2H2_type"/>
</dbReference>
<dbReference type="SUPFAM" id="SSF57667">
    <property type="entry name" value="beta-beta-alpha zinc fingers"/>
    <property type="match status" value="2"/>
</dbReference>
<dbReference type="PROSITE" id="PS00028">
    <property type="entry name" value="ZINC_FINGER_C2H2_1"/>
    <property type="match status" value="2"/>
</dbReference>
<dbReference type="AlphaFoldDB" id="C4A0F0"/>
<evidence type="ECO:0000259" key="3">
    <source>
        <dbReference type="PROSITE" id="PS50157"/>
    </source>
</evidence>
<keyword evidence="1" id="KW-0862">Zinc</keyword>
<evidence type="ECO:0000256" key="2">
    <source>
        <dbReference type="SAM" id="MobiDB-lite"/>
    </source>
</evidence>
<dbReference type="Pfam" id="PF13912">
    <property type="entry name" value="zf-C2H2_6"/>
    <property type="match status" value="1"/>
</dbReference>
<dbReference type="STRING" id="7739.C4A0F0"/>
<dbReference type="FunFam" id="3.30.160.60:FF:000270">
    <property type="entry name" value="Zinc finger protein 512"/>
    <property type="match status" value="1"/>
</dbReference>
<organism>
    <name type="scientific">Branchiostoma floridae</name>
    <name type="common">Florida lancelet</name>
    <name type="synonym">Amphioxus</name>
    <dbReference type="NCBI Taxonomy" id="7739"/>
    <lineage>
        <taxon>Eukaryota</taxon>
        <taxon>Metazoa</taxon>
        <taxon>Chordata</taxon>
        <taxon>Cephalochordata</taxon>
        <taxon>Leptocardii</taxon>
        <taxon>Amphioxiformes</taxon>
        <taxon>Branchiostomatidae</taxon>
        <taxon>Branchiostoma</taxon>
    </lineage>
</organism>
<proteinExistence type="predicted"/>
<dbReference type="Gene3D" id="3.30.160.60">
    <property type="entry name" value="Classic Zinc Finger"/>
    <property type="match status" value="2"/>
</dbReference>
<keyword evidence="1" id="KW-0479">Metal-binding</keyword>
<dbReference type="InterPro" id="IPR036236">
    <property type="entry name" value="Znf_C2H2_sf"/>
</dbReference>
<dbReference type="PROSITE" id="PS50157">
    <property type="entry name" value="ZINC_FINGER_C2H2_2"/>
    <property type="match status" value="2"/>
</dbReference>
<dbReference type="PANTHER" id="PTHR22979">
    <property type="entry name" value="ZINC FINGER PROTEIN-RELATED"/>
    <property type="match status" value="1"/>
</dbReference>
<gene>
    <name evidence="4" type="ORF">BRAFLDRAFT_111367</name>
</gene>
<dbReference type="Pfam" id="PF00096">
    <property type="entry name" value="zf-C2H2"/>
    <property type="match status" value="1"/>
</dbReference>
<feature type="domain" description="C2H2-type" evidence="3">
    <location>
        <begin position="24"/>
        <end position="52"/>
    </location>
</feature>
<evidence type="ECO:0000256" key="1">
    <source>
        <dbReference type="PROSITE-ProRule" id="PRU00042"/>
    </source>
</evidence>
<dbReference type="EMBL" id="GG666801">
    <property type="protein sequence ID" value="EEN41736.1"/>
    <property type="molecule type" value="Genomic_DNA"/>
</dbReference>
<dbReference type="InterPro" id="IPR052274">
    <property type="entry name" value="Krueppel_C2H2_Zn-finger"/>
</dbReference>
<feature type="domain" description="C2H2-type" evidence="3">
    <location>
        <begin position="107"/>
        <end position="135"/>
    </location>
</feature>
<evidence type="ECO:0000313" key="4">
    <source>
        <dbReference type="EMBL" id="EEN41736.1"/>
    </source>
</evidence>
<dbReference type="eggNOG" id="KOG1721">
    <property type="taxonomic scope" value="Eukaryota"/>
</dbReference>
<reference evidence="4" key="1">
    <citation type="journal article" date="2008" name="Nature">
        <title>The amphioxus genome and the evolution of the chordate karyotype.</title>
        <authorList>
            <consortium name="US DOE Joint Genome Institute (JGI-PGF)"/>
            <person name="Putnam N.H."/>
            <person name="Butts T."/>
            <person name="Ferrier D.E.K."/>
            <person name="Furlong R.F."/>
            <person name="Hellsten U."/>
            <person name="Kawashima T."/>
            <person name="Robinson-Rechavi M."/>
            <person name="Shoguchi E."/>
            <person name="Terry A."/>
            <person name="Yu J.-K."/>
            <person name="Benito-Gutierrez E.L."/>
            <person name="Dubchak I."/>
            <person name="Garcia-Fernandez J."/>
            <person name="Gibson-Brown J.J."/>
            <person name="Grigoriev I.V."/>
            <person name="Horton A.C."/>
            <person name="de Jong P.J."/>
            <person name="Jurka J."/>
            <person name="Kapitonov V.V."/>
            <person name="Kohara Y."/>
            <person name="Kuroki Y."/>
            <person name="Lindquist E."/>
            <person name="Lucas S."/>
            <person name="Osoegawa K."/>
            <person name="Pennacchio L.A."/>
            <person name="Salamov A.A."/>
            <person name="Satou Y."/>
            <person name="Sauka-Spengler T."/>
            <person name="Schmutz J."/>
            <person name="Shin-I T."/>
            <person name="Toyoda A."/>
            <person name="Bronner-Fraser M."/>
            <person name="Fujiyama A."/>
            <person name="Holland L.Z."/>
            <person name="Holland P.W.H."/>
            <person name="Satoh N."/>
            <person name="Rokhsar D.S."/>
        </authorList>
    </citation>
    <scope>NUCLEOTIDE SEQUENCE [LARGE SCALE GENOMIC DNA]</scope>
    <source>
        <strain evidence="4">S238N-H82</strain>
        <tissue evidence="4">Testes</tissue>
    </source>
</reference>
<dbReference type="PANTHER" id="PTHR22979:SF3">
    <property type="entry name" value="ZINC FINGER PROTEIN 512B"/>
    <property type="match status" value="1"/>
</dbReference>
<dbReference type="SMART" id="SM00355">
    <property type="entry name" value="ZnF_C2H2"/>
    <property type="match status" value="4"/>
</dbReference>
<feature type="region of interest" description="Disordered" evidence="2">
    <location>
        <begin position="131"/>
        <end position="159"/>
    </location>
</feature>